<comment type="cofactor">
    <cofactor evidence="1">
        <name>L-ascorbate</name>
        <dbReference type="ChEBI" id="CHEBI:38290"/>
    </cofactor>
</comment>
<dbReference type="InterPro" id="IPR006620">
    <property type="entry name" value="Pro_4_hyd_alph"/>
</dbReference>
<keyword evidence="4" id="KW-0560">Oxidoreductase</keyword>
<dbReference type="SMART" id="SM00702">
    <property type="entry name" value="P4Hc"/>
    <property type="match status" value="1"/>
</dbReference>
<dbReference type="GO" id="GO:0031543">
    <property type="term" value="F:peptidyl-proline dioxygenase activity"/>
    <property type="evidence" value="ECO:0007669"/>
    <property type="project" value="TreeGrafter"/>
</dbReference>
<comment type="caution">
    <text evidence="6">The sequence shown here is derived from an EMBL/GenBank/DDBJ whole genome shotgun (WGS) entry which is preliminary data.</text>
</comment>
<evidence type="ECO:0000259" key="5">
    <source>
        <dbReference type="SMART" id="SM00702"/>
    </source>
</evidence>
<dbReference type="AlphaFoldDB" id="A0AA36D0Z7"/>
<organism evidence="6 7">
    <name type="scientific">Mesorhabditis spiculigera</name>
    <dbReference type="NCBI Taxonomy" id="96644"/>
    <lineage>
        <taxon>Eukaryota</taxon>
        <taxon>Metazoa</taxon>
        <taxon>Ecdysozoa</taxon>
        <taxon>Nematoda</taxon>
        <taxon>Chromadorea</taxon>
        <taxon>Rhabditida</taxon>
        <taxon>Rhabditina</taxon>
        <taxon>Rhabditomorpha</taxon>
        <taxon>Rhabditoidea</taxon>
        <taxon>Rhabditidae</taxon>
        <taxon>Mesorhabditinae</taxon>
        <taxon>Mesorhabditis</taxon>
    </lineage>
</organism>
<evidence type="ECO:0000313" key="7">
    <source>
        <dbReference type="Proteomes" id="UP001177023"/>
    </source>
</evidence>
<dbReference type="Proteomes" id="UP001177023">
    <property type="component" value="Unassembled WGS sequence"/>
</dbReference>
<accession>A0AA36D0Z7</accession>
<evidence type="ECO:0000256" key="2">
    <source>
        <dbReference type="ARBA" id="ARBA00022896"/>
    </source>
</evidence>
<dbReference type="InterPro" id="IPR019601">
    <property type="entry name" value="Oxoglutarate/Fe-dep_Oase_C"/>
</dbReference>
<evidence type="ECO:0000256" key="1">
    <source>
        <dbReference type="ARBA" id="ARBA00001961"/>
    </source>
</evidence>
<dbReference type="GO" id="GO:0031418">
    <property type="term" value="F:L-ascorbic acid binding"/>
    <property type="evidence" value="ECO:0007669"/>
    <property type="project" value="UniProtKB-KW"/>
</dbReference>
<evidence type="ECO:0000313" key="6">
    <source>
        <dbReference type="EMBL" id="CAJ0577872.1"/>
    </source>
</evidence>
<dbReference type="InterPro" id="IPR039558">
    <property type="entry name" value="TPA1/OFD1_N"/>
</dbReference>
<keyword evidence="7" id="KW-1185">Reference proteome</keyword>
<protein>
    <recommendedName>
        <fullName evidence="5">Prolyl 4-hydroxylase alpha subunit domain-containing protein</fullName>
    </recommendedName>
</protein>
<proteinExistence type="predicted"/>
<gene>
    <name evidence="6" type="ORF">MSPICULIGERA_LOCUS16137</name>
</gene>
<dbReference type="InterPro" id="IPR051842">
    <property type="entry name" value="uS12_prolyl_hydroxylase"/>
</dbReference>
<name>A0AA36D0Z7_9BILA</name>
<feature type="non-terminal residue" evidence="6">
    <location>
        <position position="481"/>
    </location>
</feature>
<keyword evidence="2" id="KW-0847">Vitamin C</keyword>
<dbReference type="PANTHER" id="PTHR12117">
    <property type="entry name" value="HISTONE ACETYLTRANSFERASE COMPLEX"/>
    <property type="match status" value="1"/>
</dbReference>
<evidence type="ECO:0000256" key="4">
    <source>
        <dbReference type="ARBA" id="ARBA00023002"/>
    </source>
</evidence>
<feature type="domain" description="Prolyl 4-hydroxylase alpha subunit" evidence="5">
    <location>
        <begin position="42"/>
        <end position="236"/>
    </location>
</feature>
<evidence type="ECO:0000256" key="3">
    <source>
        <dbReference type="ARBA" id="ARBA00022964"/>
    </source>
</evidence>
<dbReference type="GO" id="GO:0005506">
    <property type="term" value="F:iron ion binding"/>
    <property type="evidence" value="ECO:0007669"/>
    <property type="project" value="InterPro"/>
</dbReference>
<dbReference type="EMBL" id="CATQJA010002652">
    <property type="protein sequence ID" value="CAJ0577872.1"/>
    <property type="molecule type" value="Genomic_DNA"/>
</dbReference>
<dbReference type="Pfam" id="PF10637">
    <property type="entry name" value="Ofd1_CTDD"/>
    <property type="match status" value="1"/>
</dbReference>
<dbReference type="GO" id="GO:0005737">
    <property type="term" value="C:cytoplasm"/>
    <property type="evidence" value="ECO:0007669"/>
    <property type="project" value="TreeGrafter"/>
</dbReference>
<dbReference type="Pfam" id="PF13661">
    <property type="entry name" value="2OG-FeII_Oxy_4"/>
    <property type="match status" value="1"/>
</dbReference>
<reference evidence="6" key="1">
    <citation type="submission" date="2023-06" db="EMBL/GenBank/DDBJ databases">
        <authorList>
            <person name="Delattre M."/>
        </authorList>
    </citation>
    <scope>NUCLEOTIDE SEQUENCE</scope>
    <source>
        <strain evidence="6">AF72</strain>
    </source>
</reference>
<keyword evidence="3" id="KW-0223">Dioxygenase</keyword>
<dbReference type="PANTHER" id="PTHR12117:SF0">
    <property type="entry name" value="PROLYL 3-HYDROXYLASE OGFOD1"/>
    <property type="match status" value="1"/>
</dbReference>
<sequence>MKRKKAAQKADGQTAETPAKRCVELQNVSISPEHLTKQFERAFRDKFYAARPFAHISLRNFVDNSENFVERLEEELQTYENWHRKENDLYSLYQTTDFKNIPSTSQPNMFSFRQFLQQVVKPWLQTMAEVPLTDQIDITGSCYAETDNLLPHNDQIDTRRFAFVYYLTEANWKKSDGGLLQLYDADYKSTPSEVAKQLRPFRNSFLLFEVTEKSWHQVQEICQAEKPRLSINGWFHSKRRLPEIVPKPEKIPKSMPIDAGKITTNKMVAPQYLDFHKQVQVYKLFAENSEVLLPDFFETSRYSKLLKLLDQIDFEQVGPPNKRHVFRLPDHCDVGGSLGKLVTWLKSKEAAKLFEKLTSCSLSDSQMSLQISRIEKGCYSVAGDEDAEQAERDGHVLDINLFLGREDYPTKVGGSISYVAKNEEEELIHITPKMNSAALALKDPEVYSFLKYVTHKAPGPFYLVNLRYYKVPVETQSDGDD</sequence>
<dbReference type="Gene3D" id="2.60.120.620">
    <property type="entry name" value="q2cbj1_9rhob like domain"/>
    <property type="match status" value="2"/>
</dbReference>
<dbReference type="GO" id="GO:0006449">
    <property type="term" value="P:regulation of translational termination"/>
    <property type="evidence" value="ECO:0007669"/>
    <property type="project" value="TreeGrafter"/>
</dbReference>